<keyword evidence="1" id="KW-0812">Transmembrane</keyword>
<keyword evidence="1" id="KW-1133">Transmembrane helix</keyword>
<evidence type="ECO:0000313" key="2">
    <source>
        <dbReference type="EMBL" id="KRN25590.1"/>
    </source>
</evidence>
<evidence type="ECO:0000313" key="3">
    <source>
        <dbReference type="Proteomes" id="UP000050865"/>
    </source>
</evidence>
<dbReference type="Proteomes" id="UP000050865">
    <property type="component" value="Unassembled WGS sequence"/>
</dbReference>
<proteinExistence type="predicted"/>
<sequence length="109" mass="12091">MMNMLIGIILPLAGLAVWLVCRALQFHSRLLPFLVAGLELLGVANLANAKAPNTIWVALFTTTAIAILLIIYFVVRDYDLLFARYFTTLGRVLILAATVWWVAAILLSF</sequence>
<name>A0A0R2FDI4_9LACO</name>
<dbReference type="EMBL" id="AYZJ01000009">
    <property type="protein sequence ID" value="KRN25590.1"/>
    <property type="molecule type" value="Genomic_DNA"/>
</dbReference>
<feature type="transmembrane region" description="Helical" evidence="1">
    <location>
        <begin position="55"/>
        <end position="75"/>
    </location>
</feature>
<protein>
    <submittedName>
        <fullName evidence="2">Uncharacterized protein</fullName>
    </submittedName>
</protein>
<keyword evidence="3" id="KW-1185">Reference proteome</keyword>
<comment type="caution">
    <text evidence="2">The sequence shown here is derived from an EMBL/GenBank/DDBJ whole genome shotgun (WGS) entry which is preliminary data.</text>
</comment>
<organism evidence="2 3">
    <name type="scientific">Lacticaseibacillus camelliae DSM 22697 = JCM 13995</name>
    <dbReference type="NCBI Taxonomy" id="1423730"/>
    <lineage>
        <taxon>Bacteria</taxon>
        <taxon>Bacillati</taxon>
        <taxon>Bacillota</taxon>
        <taxon>Bacilli</taxon>
        <taxon>Lactobacillales</taxon>
        <taxon>Lactobacillaceae</taxon>
        <taxon>Lacticaseibacillus</taxon>
    </lineage>
</organism>
<gene>
    <name evidence="2" type="ORF">FC75_GL000321</name>
</gene>
<feature type="transmembrane region" description="Helical" evidence="1">
    <location>
        <begin position="82"/>
        <end position="107"/>
    </location>
</feature>
<keyword evidence="1" id="KW-0472">Membrane</keyword>
<accession>A0A0R2FDI4</accession>
<evidence type="ECO:0000256" key="1">
    <source>
        <dbReference type="SAM" id="Phobius"/>
    </source>
</evidence>
<dbReference type="STRING" id="1423730.FC75_GL000321"/>
<reference evidence="2 3" key="1">
    <citation type="journal article" date="2015" name="Genome Announc.">
        <title>Expanding the biotechnology potential of lactobacilli through comparative genomics of 213 strains and associated genera.</title>
        <authorList>
            <person name="Sun Z."/>
            <person name="Harris H.M."/>
            <person name="McCann A."/>
            <person name="Guo C."/>
            <person name="Argimon S."/>
            <person name="Zhang W."/>
            <person name="Yang X."/>
            <person name="Jeffery I.B."/>
            <person name="Cooney J.C."/>
            <person name="Kagawa T.F."/>
            <person name="Liu W."/>
            <person name="Song Y."/>
            <person name="Salvetti E."/>
            <person name="Wrobel A."/>
            <person name="Rasinkangas P."/>
            <person name="Parkhill J."/>
            <person name="Rea M.C."/>
            <person name="O'Sullivan O."/>
            <person name="Ritari J."/>
            <person name="Douillard F.P."/>
            <person name="Paul Ross R."/>
            <person name="Yang R."/>
            <person name="Briner A.E."/>
            <person name="Felis G.E."/>
            <person name="de Vos W.M."/>
            <person name="Barrangou R."/>
            <person name="Klaenhammer T.R."/>
            <person name="Caufield P.W."/>
            <person name="Cui Y."/>
            <person name="Zhang H."/>
            <person name="O'Toole P.W."/>
        </authorList>
    </citation>
    <scope>NUCLEOTIDE SEQUENCE [LARGE SCALE GENOMIC DNA]</scope>
    <source>
        <strain evidence="2 3">DSM 22697</strain>
    </source>
</reference>
<dbReference type="AlphaFoldDB" id="A0A0R2FDI4"/>
<dbReference type="PATRIC" id="fig|1423730.4.peg.337"/>